<dbReference type="Pfam" id="PF03780">
    <property type="entry name" value="Asp23"/>
    <property type="match status" value="1"/>
</dbReference>
<organism evidence="2 3">
    <name type="scientific">Alkaliphilus hydrothermalis</name>
    <dbReference type="NCBI Taxonomy" id="1482730"/>
    <lineage>
        <taxon>Bacteria</taxon>
        <taxon>Bacillati</taxon>
        <taxon>Bacillota</taxon>
        <taxon>Clostridia</taxon>
        <taxon>Peptostreptococcales</taxon>
        <taxon>Natronincolaceae</taxon>
        <taxon>Alkaliphilus</taxon>
    </lineage>
</organism>
<gene>
    <name evidence="2" type="ORF">JOC73_000512</name>
</gene>
<protein>
    <submittedName>
        <fullName evidence="2">Alkaline shock family protein YloU</fullName>
    </submittedName>
</protein>
<evidence type="ECO:0000313" key="2">
    <source>
        <dbReference type="EMBL" id="MBM7614003.1"/>
    </source>
</evidence>
<proteinExistence type="inferred from homology"/>
<accession>A0ABS2NM26</accession>
<sequence>MDAIQNLEYGEIRIAEDVIATIAGLSAIEVNGVAGMSGGLVGGIAEILGRKSLSKGVKVDINEKGGFIDLYLIVDYGTKIPEVAWEIQDKVKRAIEVMTNLEVIEVNIHVQGVNFLKATAEEGKPQGTK</sequence>
<keyword evidence="3" id="KW-1185">Reference proteome</keyword>
<name>A0ABS2NM26_9FIRM</name>
<dbReference type="InterPro" id="IPR005531">
    <property type="entry name" value="Asp23"/>
</dbReference>
<comment type="similarity">
    <text evidence="1">Belongs to the asp23 family.</text>
</comment>
<dbReference type="Proteomes" id="UP001314796">
    <property type="component" value="Unassembled WGS sequence"/>
</dbReference>
<evidence type="ECO:0000256" key="1">
    <source>
        <dbReference type="ARBA" id="ARBA00005721"/>
    </source>
</evidence>
<dbReference type="PANTHER" id="PTHR34297:SF2">
    <property type="entry name" value="ASP23_GLS24 FAMILY ENVELOPE STRESS RESPONSE PROTEIN"/>
    <property type="match status" value="1"/>
</dbReference>
<dbReference type="EMBL" id="JAFBEE010000002">
    <property type="protein sequence ID" value="MBM7614003.1"/>
    <property type="molecule type" value="Genomic_DNA"/>
</dbReference>
<dbReference type="RefSeq" id="WP_204400282.1">
    <property type="nucleotide sequence ID" value="NZ_JAFBEE010000002.1"/>
</dbReference>
<reference evidence="2 3" key="1">
    <citation type="submission" date="2021-01" db="EMBL/GenBank/DDBJ databases">
        <title>Genomic Encyclopedia of Type Strains, Phase IV (KMG-IV): sequencing the most valuable type-strain genomes for metagenomic binning, comparative biology and taxonomic classification.</title>
        <authorList>
            <person name="Goeker M."/>
        </authorList>
    </citation>
    <scope>NUCLEOTIDE SEQUENCE [LARGE SCALE GENOMIC DNA]</scope>
    <source>
        <strain evidence="2 3">DSM 25890</strain>
    </source>
</reference>
<evidence type="ECO:0000313" key="3">
    <source>
        <dbReference type="Proteomes" id="UP001314796"/>
    </source>
</evidence>
<comment type="caution">
    <text evidence="2">The sequence shown here is derived from an EMBL/GenBank/DDBJ whole genome shotgun (WGS) entry which is preliminary data.</text>
</comment>
<dbReference type="PANTHER" id="PTHR34297">
    <property type="entry name" value="HYPOTHETICAL CYTOSOLIC PROTEIN-RELATED"/>
    <property type="match status" value="1"/>
</dbReference>